<evidence type="ECO:0000313" key="3">
    <source>
        <dbReference type="Proteomes" id="UP001221898"/>
    </source>
</evidence>
<proteinExistence type="predicted"/>
<sequence>MRGSGSHRAQSHLQGSALHLLPLPPAIPPARPPSLAWPPSRHPATVRAANPHARRARLNTRSATPYPHHPPHLLHIPMETQISPSAVLAIFWGVTSPRMFMTTPGQRLHSQGPKSQSRAGLNVSAEAHISPLTSEGFTV</sequence>
<feature type="region of interest" description="Disordered" evidence="1">
    <location>
        <begin position="31"/>
        <end position="66"/>
    </location>
</feature>
<accession>A0AAD7S270</accession>
<feature type="compositionally biased region" description="Polar residues" evidence="1">
    <location>
        <begin position="104"/>
        <end position="119"/>
    </location>
</feature>
<dbReference type="Proteomes" id="UP001221898">
    <property type="component" value="Unassembled WGS sequence"/>
</dbReference>
<feature type="region of interest" description="Disordered" evidence="1">
    <location>
        <begin position="104"/>
        <end position="127"/>
    </location>
</feature>
<protein>
    <submittedName>
        <fullName evidence="2">Uncharacterized protein</fullName>
    </submittedName>
</protein>
<name>A0AAD7S270_9TELE</name>
<organism evidence="2 3">
    <name type="scientific">Aldrovandia affinis</name>
    <dbReference type="NCBI Taxonomy" id="143900"/>
    <lineage>
        <taxon>Eukaryota</taxon>
        <taxon>Metazoa</taxon>
        <taxon>Chordata</taxon>
        <taxon>Craniata</taxon>
        <taxon>Vertebrata</taxon>
        <taxon>Euteleostomi</taxon>
        <taxon>Actinopterygii</taxon>
        <taxon>Neopterygii</taxon>
        <taxon>Teleostei</taxon>
        <taxon>Notacanthiformes</taxon>
        <taxon>Halosauridae</taxon>
        <taxon>Aldrovandia</taxon>
    </lineage>
</organism>
<keyword evidence="3" id="KW-1185">Reference proteome</keyword>
<evidence type="ECO:0000256" key="1">
    <source>
        <dbReference type="SAM" id="MobiDB-lite"/>
    </source>
</evidence>
<reference evidence="2" key="1">
    <citation type="journal article" date="2023" name="Science">
        <title>Genome structures resolve the early diversification of teleost fishes.</title>
        <authorList>
            <person name="Parey E."/>
            <person name="Louis A."/>
            <person name="Montfort J."/>
            <person name="Bouchez O."/>
            <person name="Roques C."/>
            <person name="Iampietro C."/>
            <person name="Lluch J."/>
            <person name="Castinel A."/>
            <person name="Donnadieu C."/>
            <person name="Desvignes T."/>
            <person name="Floi Bucao C."/>
            <person name="Jouanno E."/>
            <person name="Wen M."/>
            <person name="Mejri S."/>
            <person name="Dirks R."/>
            <person name="Jansen H."/>
            <person name="Henkel C."/>
            <person name="Chen W.J."/>
            <person name="Zahm M."/>
            <person name="Cabau C."/>
            <person name="Klopp C."/>
            <person name="Thompson A.W."/>
            <person name="Robinson-Rechavi M."/>
            <person name="Braasch I."/>
            <person name="Lecointre G."/>
            <person name="Bobe J."/>
            <person name="Postlethwait J.H."/>
            <person name="Berthelot C."/>
            <person name="Roest Crollius H."/>
            <person name="Guiguen Y."/>
        </authorList>
    </citation>
    <scope>NUCLEOTIDE SEQUENCE</scope>
    <source>
        <strain evidence="2">NC1722</strain>
    </source>
</reference>
<dbReference type="AlphaFoldDB" id="A0AAD7S270"/>
<evidence type="ECO:0000313" key="2">
    <source>
        <dbReference type="EMBL" id="KAJ8394614.1"/>
    </source>
</evidence>
<comment type="caution">
    <text evidence="2">The sequence shown here is derived from an EMBL/GenBank/DDBJ whole genome shotgun (WGS) entry which is preliminary data.</text>
</comment>
<gene>
    <name evidence="2" type="ORF">AAFF_G00044170</name>
</gene>
<dbReference type="EMBL" id="JAINUG010000124">
    <property type="protein sequence ID" value="KAJ8394614.1"/>
    <property type="molecule type" value="Genomic_DNA"/>
</dbReference>